<dbReference type="GO" id="GO:0015937">
    <property type="term" value="P:coenzyme A biosynthetic process"/>
    <property type="evidence" value="ECO:0007669"/>
    <property type="project" value="UniProtKB-ARBA"/>
</dbReference>
<dbReference type="Pfam" id="PF04127">
    <property type="entry name" value="DFP"/>
    <property type="match status" value="1"/>
</dbReference>
<dbReference type="Proteomes" id="UP000816034">
    <property type="component" value="Unassembled WGS sequence"/>
</dbReference>
<keyword evidence="4" id="KW-1185">Reference proteome</keyword>
<evidence type="ECO:0000313" key="4">
    <source>
        <dbReference type="Proteomes" id="UP000816034"/>
    </source>
</evidence>
<reference evidence="3 4" key="1">
    <citation type="journal article" date="2018" name="BMC Genomics">
        <title>The genome of Naegleria lovaniensis, the basis for a comparative approach to unravel pathogenicity factors of the human pathogenic amoeba N. fowleri.</title>
        <authorList>
            <person name="Liechti N."/>
            <person name="Schurch N."/>
            <person name="Bruggmann R."/>
            <person name="Wittwer M."/>
        </authorList>
    </citation>
    <scope>NUCLEOTIDE SEQUENCE [LARGE SCALE GENOMIC DNA]</scope>
    <source>
        <strain evidence="3 4">ATCC 30569</strain>
    </source>
</reference>
<sequence length="335" mass="38406">MSERKQDIEAFLDTYQNLIGASLAPKQDQLIEFITYHEKDKTSPRKYVFITSGKMNVPLERNTVRYISNFSTGRRGAQSAEEFLKNGYVVVFLTHESAKRPLNILEHVNPDSFMLNEIDGSVSFSSCNEKLKQLLRIRKKVKDEKLLLEITYDTLFEYLLMLKFICKDVIGDLNLGRRAILYAAAAVSDFYIPYDEMSEHKIQSRNVHDGKLEIVLSQTPKMLKLVKSEWCPQAFVVTFKLESDVGIIDEKVKQAMQNYGMDIVLSNILSTRETKIYVHDKQVLEEKVTFDSGQLVEKSSNQDCLEVELIPLLCSKHNRYMKSTLSESAGSSMIN</sequence>
<dbReference type="GO" id="GO:0003824">
    <property type="term" value="F:catalytic activity"/>
    <property type="evidence" value="ECO:0007669"/>
    <property type="project" value="UniProtKB-ARBA"/>
</dbReference>
<accession>A0AA88KMA1</accession>
<organism evidence="3 4">
    <name type="scientific">Naegleria lovaniensis</name>
    <name type="common">Amoeba</name>
    <dbReference type="NCBI Taxonomy" id="51637"/>
    <lineage>
        <taxon>Eukaryota</taxon>
        <taxon>Discoba</taxon>
        <taxon>Heterolobosea</taxon>
        <taxon>Tetramitia</taxon>
        <taxon>Eutetramitia</taxon>
        <taxon>Vahlkampfiidae</taxon>
        <taxon>Naegleria</taxon>
    </lineage>
</organism>
<dbReference type="Gene3D" id="3.40.50.10300">
    <property type="entry name" value="CoaB-like"/>
    <property type="match status" value="1"/>
</dbReference>
<dbReference type="AlphaFoldDB" id="A0AA88KMA1"/>
<evidence type="ECO:0000313" key="3">
    <source>
        <dbReference type="EMBL" id="KAG2386739.1"/>
    </source>
</evidence>
<dbReference type="RefSeq" id="XP_044550731.1">
    <property type="nucleotide sequence ID" value="XM_044691906.1"/>
</dbReference>
<dbReference type="SUPFAM" id="SSF102645">
    <property type="entry name" value="CoaB-like"/>
    <property type="match status" value="1"/>
</dbReference>
<dbReference type="InterPro" id="IPR007085">
    <property type="entry name" value="DNA/pantothenate-metab_flavo_C"/>
</dbReference>
<evidence type="ECO:0000256" key="1">
    <source>
        <dbReference type="ARBA" id="ARBA00005703"/>
    </source>
</evidence>
<dbReference type="GeneID" id="68094939"/>
<dbReference type="EMBL" id="PYSW02000015">
    <property type="protein sequence ID" value="KAG2386739.1"/>
    <property type="molecule type" value="Genomic_DNA"/>
</dbReference>
<dbReference type="PANTHER" id="PTHR12290">
    <property type="entry name" value="CORNICHON-RELATED"/>
    <property type="match status" value="1"/>
</dbReference>
<comment type="similarity">
    <text evidence="1">Belongs to the PPC synthetase family.</text>
</comment>
<feature type="domain" description="DNA/pantothenate metabolism flavoprotein C-terminal" evidence="2">
    <location>
        <begin position="178"/>
        <end position="283"/>
    </location>
</feature>
<name>A0AA88KMA1_NAELO</name>
<gene>
    <name evidence="3" type="ORF">C9374_002483</name>
</gene>
<evidence type="ECO:0000259" key="2">
    <source>
        <dbReference type="Pfam" id="PF04127"/>
    </source>
</evidence>
<proteinExistence type="inferred from homology"/>
<protein>
    <recommendedName>
        <fullName evidence="2">DNA/pantothenate metabolism flavoprotein C-terminal domain-containing protein</fullName>
    </recommendedName>
</protein>
<dbReference type="InterPro" id="IPR035929">
    <property type="entry name" value="CoaB-like_sf"/>
</dbReference>
<comment type="caution">
    <text evidence="3">The sequence shown here is derived from an EMBL/GenBank/DDBJ whole genome shotgun (WGS) entry which is preliminary data.</text>
</comment>